<evidence type="ECO:0000259" key="10">
    <source>
        <dbReference type="PROSITE" id="PS50234"/>
    </source>
</evidence>
<evidence type="ECO:0000313" key="11">
    <source>
        <dbReference type="EMBL" id="GCB60766.1"/>
    </source>
</evidence>
<dbReference type="STRING" id="75743.A0A401NIR7"/>
<comment type="caution">
    <text evidence="11">The sequence shown here is derived from an EMBL/GenBank/DDBJ whole genome shotgun (WGS) entry which is preliminary data.</text>
</comment>
<dbReference type="SMART" id="SM00179">
    <property type="entry name" value="EGF_CA"/>
    <property type="match status" value="2"/>
</dbReference>
<gene>
    <name evidence="11" type="ORF">scyTo_0006928</name>
</gene>
<dbReference type="FunFam" id="2.10.25.10:FF:000041">
    <property type="entry name" value="matrilin-2 isoform X1"/>
    <property type="match status" value="2"/>
</dbReference>
<dbReference type="Gene3D" id="2.10.25.10">
    <property type="entry name" value="Laminin"/>
    <property type="match status" value="2"/>
</dbReference>
<evidence type="ECO:0000256" key="1">
    <source>
        <dbReference type="ARBA" id="ARBA00004613"/>
    </source>
</evidence>
<keyword evidence="7" id="KW-1015">Disulfide bond</keyword>
<dbReference type="GO" id="GO:0005576">
    <property type="term" value="C:extracellular region"/>
    <property type="evidence" value="ECO:0007669"/>
    <property type="project" value="UniProtKB-SubCell"/>
</dbReference>
<evidence type="ECO:0000256" key="9">
    <source>
        <dbReference type="SAM" id="SignalP"/>
    </source>
</evidence>
<dbReference type="InterPro" id="IPR002035">
    <property type="entry name" value="VWF_A"/>
</dbReference>
<evidence type="ECO:0000256" key="7">
    <source>
        <dbReference type="ARBA" id="ARBA00023157"/>
    </source>
</evidence>
<dbReference type="InterPro" id="IPR050525">
    <property type="entry name" value="ECM_Assembly_Org"/>
</dbReference>
<dbReference type="FunFam" id="3.40.50.410:FF:000004">
    <property type="entry name" value="collagen alpha-6(VI) chain"/>
    <property type="match status" value="2"/>
</dbReference>
<dbReference type="SUPFAM" id="SSF58002">
    <property type="entry name" value="Chicken cartilage matrix protein"/>
    <property type="match status" value="1"/>
</dbReference>
<dbReference type="GO" id="GO:0005509">
    <property type="term" value="F:calcium ion binding"/>
    <property type="evidence" value="ECO:0007669"/>
    <property type="project" value="InterPro"/>
</dbReference>
<feature type="domain" description="VWFA" evidence="10">
    <location>
        <begin position="58"/>
        <end position="233"/>
    </location>
</feature>
<evidence type="ECO:0000256" key="4">
    <source>
        <dbReference type="ARBA" id="ARBA00022729"/>
    </source>
</evidence>
<dbReference type="SMART" id="SM00181">
    <property type="entry name" value="EGF"/>
    <property type="match status" value="2"/>
</dbReference>
<keyword evidence="3" id="KW-0245">EGF-like domain</keyword>
<keyword evidence="6" id="KW-0175">Coiled coil</keyword>
<keyword evidence="4 9" id="KW-0732">Signal</keyword>
<comment type="subcellular location">
    <subcellularLocation>
        <location evidence="1">Secreted</location>
    </subcellularLocation>
</comment>
<evidence type="ECO:0000313" key="12">
    <source>
        <dbReference type="Proteomes" id="UP000288216"/>
    </source>
</evidence>
<dbReference type="SUPFAM" id="SSF57196">
    <property type="entry name" value="EGF/Laminin"/>
    <property type="match status" value="1"/>
</dbReference>
<evidence type="ECO:0000256" key="8">
    <source>
        <dbReference type="ARBA" id="ARBA00023180"/>
    </source>
</evidence>
<accession>A0A401NIR7</accession>
<evidence type="ECO:0000256" key="2">
    <source>
        <dbReference type="ARBA" id="ARBA00022525"/>
    </source>
</evidence>
<organism evidence="11 12">
    <name type="scientific">Scyliorhinus torazame</name>
    <name type="common">Cloudy catshark</name>
    <name type="synonym">Catulus torazame</name>
    <dbReference type="NCBI Taxonomy" id="75743"/>
    <lineage>
        <taxon>Eukaryota</taxon>
        <taxon>Metazoa</taxon>
        <taxon>Chordata</taxon>
        <taxon>Craniata</taxon>
        <taxon>Vertebrata</taxon>
        <taxon>Chondrichthyes</taxon>
        <taxon>Elasmobranchii</taxon>
        <taxon>Galeomorphii</taxon>
        <taxon>Galeoidea</taxon>
        <taxon>Carcharhiniformes</taxon>
        <taxon>Scyliorhinidae</taxon>
        <taxon>Scyliorhinus</taxon>
    </lineage>
</organism>
<dbReference type="Pfam" id="PF12662">
    <property type="entry name" value="cEGF"/>
    <property type="match status" value="1"/>
</dbReference>
<dbReference type="InterPro" id="IPR001881">
    <property type="entry name" value="EGF-like_Ca-bd_dom"/>
</dbReference>
<dbReference type="InterPro" id="IPR036465">
    <property type="entry name" value="vWFA_dom_sf"/>
</dbReference>
<dbReference type="PROSITE" id="PS01186">
    <property type="entry name" value="EGF_2"/>
    <property type="match status" value="2"/>
</dbReference>
<dbReference type="SUPFAM" id="SSF53300">
    <property type="entry name" value="vWA-like"/>
    <property type="match status" value="2"/>
</dbReference>
<dbReference type="Proteomes" id="UP000288216">
    <property type="component" value="Unassembled WGS sequence"/>
</dbReference>
<evidence type="ECO:0000256" key="5">
    <source>
        <dbReference type="ARBA" id="ARBA00022737"/>
    </source>
</evidence>
<keyword evidence="5" id="KW-0677">Repeat</keyword>
<dbReference type="PANTHER" id="PTHR24020:SF35">
    <property type="entry name" value="MATRILIN-2"/>
    <property type="match status" value="1"/>
</dbReference>
<keyword evidence="8" id="KW-0325">Glycoprotein</keyword>
<keyword evidence="12" id="KW-1185">Reference proteome</keyword>
<dbReference type="SMART" id="SM01279">
    <property type="entry name" value="Matrilin_ccoil"/>
    <property type="match status" value="1"/>
</dbReference>
<name>A0A401NIR7_SCYTO</name>
<evidence type="ECO:0000256" key="3">
    <source>
        <dbReference type="ARBA" id="ARBA00022536"/>
    </source>
</evidence>
<protein>
    <recommendedName>
        <fullName evidence="10">VWFA domain-containing protein</fullName>
    </recommendedName>
</protein>
<dbReference type="OrthoDB" id="6022609at2759"/>
<dbReference type="Pfam" id="PF00092">
    <property type="entry name" value="VWA"/>
    <property type="match status" value="2"/>
</dbReference>
<dbReference type="InterPro" id="IPR019466">
    <property type="entry name" value="Matrilin_CC_trimer"/>
</dbReference>
<proteinExistence type="predicted"/>
<dbReference type="PROSITE" id="PS50234">
    <property type="entry name" value="VWFA"/>
    <property type="match status" value="2"/>
</dbReference>
<dbReference type="InterPro" id="IPR036337">
    <property type="entry name" value="Matrilin_CC_sf"/>
</dbReference>
<dbReference type="Pfam" id="PF10393">
    <property type="entry name" value="Matrilin_ccoil"/>
    <property type="match status" value="1"/>
</dbReference>
<dbReference type="PANTHER" id="PTHR24020">
    <property type="entry name" value="COLLAGEN ALPHA"/>
    <property type="match status" value="1"/>
</dbReference>
<feature type="chain" id="PRO_5019324787" description="VWFA domain-containing protein" evidence="9">
    <location>
        <begin position="20"/>
        <end position="558"/>
    </location>
</feature>
<reference evidence="11 12" key="1">
    <citation type="journal article" date="2018" name="Nat. Ecol. Evol.">
        <title>Shark genomes provide insights into elasmobranch evolution and the origin of vertebrates.</title>
        <authorList>
            <person name="Hara Y"/>
            <person name="Yamaguchi K"/>
            <person name="Onimaru K"/>
            <person name="Kadota M"/>
            <person name="Koyanagi M"/>
            <person name="Keeley SD"/>
            <person name="Tatsumi K"/>
            <person name="Tanaka K"/>
            <person name="Motone F"/>
            <person name="Kageyama Y"/>
            <person name="Nozu R"/>
            <person name="Adachi N"/>
            <person name="Nishimura O"/>
            <person name="Nakagawa R"/>
            <person name="Tanegashima C"/>
            <person name="Kiyatake I"/>
            <person name="Matsumoto R"/>
            <person name="Murakumo K"/>
            <person name="Nishida K"/>
            <person name="Terakita A"/>
            <person name="Kuratani S"/>
            <person name="Sato K"/>
            <person name="Hyodo S Kuraku.S."/>
        </authorList>
    </citation>
    <scope>NUCLEOTIDE SEQUENCE [LARGE SCALE GENOMIC DNA]</scope>
</reference>
<dbReference type="EMBL" id="BFAA01002423">
    <property type="protein sequence ID" value="GCB60766.1"/>
    <property type="molecule type" value="Genomic_DNA"/>
</dbReference>
<dbReference type="Gene3D" id="1.20.5.30">
    <property type="match status" value="1"/>
</dbReference>
<dbReference type="OMA" id="GREIENC"/>
<dbReference type="InterPro" id="IPR026823">
    <property type="entry name" value="cEGF"/>
</dbReference>
<feature type="signal peptide" evidence="9">
    <location>
        <begin position="1"/>
        <end position="19"/>
    </location>
</feature>
<feature type="domain" description="VWFA" evidence="10">
    <location>
        <begin position="328"/>
        <end position="503"/>
    </location>
</feature>
<dbReference type="Pfam" id="PF14670">
    <property type="entry name" value="FXa_inhibition"/>
    <property type="match status" value="1"/>
</dbReference>
<sequence>MKVTLRDVFLLLLLGVALAEDRALARQAQHTKQSRVDKGMEATVQQDIEEQCVGKALDLVFIIDSSRSILPPDFERVKEFINNILKFLDVGADNTRVGLVLYGSTVESVFALKTHKKVEDMMRAVKDMVHLATGTMTGLAIEYTMNVAFSTREGARPLDGNVPRVAIIVTDGRPQDKVAEVAAQARDLGILIFAVGVGRVDMDTLRLIGSEPHEKHVFFVQNFSMIQTLLSGFQTKICDTDLCGVIGHGCEQICISTPGSYICKCKKGFILNKDQKTCRRIDVCVLARHNCEHDCVTTEDSYLCRCRKGYLLNPDGKTCQQCTSGAMDLVFFIDGSKSLGAKNFQAVKQSVDNIVDGLEVAPNATRVGLVQYSTKVRTEFPLRRYSTVNEVKAAVSQAKYIGRGSMTGLALRQIFKSSFRVAEGARTLSENVPKIAIVFTDGREHVDIAGWAANAKRNGISIYAVGVGKRAHEELQQIASFPQDEYLYYAKDFGTMDEMAEKLKLQICKGNPSLADQCKCEAIVSFQINANEKIRTLTHGLEEVMNRLKTVENYFKAK</sequence>
<dbReference type="PRINTS" id="PR00453">
    <property type="entry name" value="VWFADOMAIN"/>
</dbReference>
<dbReference type="AlphaFoldDB" id="A0A401NIR7"/>
<dbReference type="Gene3D" id="3.40.50.410">
    <property type="entry name" value="von Willebrand factor, type A domain"/>
    <property type="match status" value="2"/>
</dbReference>
<evidence type="ECO:0000256" key="6">
    <source>
        <dbReference type="ARBA" id="ARBA00023054"/>
    </source>
</evidence>
<dbReference type="SMART" id="SM00327">
    <property type="entry name" value="VWA"/>
    <property type="match status" value="2"/>
</dbReference>
<dbReference type="InterPro" id="IPR000742">
    <property type="entry name" value="EGF"/>
</dbReference>
<keyword evidence="2" id="KW-0964">Secreted</keyword>